<evidence type="ECO:0000313" key="2">
    <source>
        <dbReference type="Proteomes" id="UP000281406"/>
    </source>
</evidence>
<dbReference type="OrthoDB" id="5865326at2759"/>
<gene>
    <name evidence="1" type="ORF">DPX16_6706</name>
</gene>
<organism evidence="1 2">
    <name type="scientific">Anabarilius grahami</name>
    <name type="common">Kanglang fish</name>
    <name type="synonym">Barilius grahami</name>
    <dbReference type="NCBI Taxonomy" id="495550"/>
    <lineage>
        <taxon>Eukaryota</taxon>
        <taxon>Metazoa</taxon>
        <taxon>Chordata</taxon>
        <taxon>Craniata</taxon>
        <taxon>Vertebrata</taxon>
        <taxon>Euteleostomi</taxon>
        <taxon>Actinopterygii</taxon>
        <taxon>Neopterygii</taxon>
        <taxon>Teleostei</taxon>
        <taxon>Ostariophysi</taxon>
        <taxon>Cypriniformes</taxon>
        <taxon>Xenocyprididae</taxon>
        <taxon>Xenocypridinae</taxon>
        <taxon>Xenocypridinae incertae sedis</taxon>
        <taxon>Anabarilius</taxon>
    </lineage>
</organism>
<dbReference type="AlphaFoldDB" id="A0A3N0YFC1"/>
<proteinExistence type="predicted"/>
<protein>
    <recommendedName>
        <fullName evidence="3">Reverse transcriptase domain-containing protein</fullName>
    </recommendedName>
</protein>
<dbReference type="Proteomes" id="UP000281406">
    <property type="component" value="Unassembled WGS sequence"/>
</dbReference>
<dbReference type="EMBL" id="RJVU01044332">
    <property type="protein sequence ID" value="ROL44794.1"/>
    <property type="molecule type" value="Genomic_DNA"/>
</dbReference>
<sequence>MKKSTDHVGVGIPWTDHYHLANLDFENDVALLAEDDPQLQVATTRLSQEAAKTGLRVNTEKLKSMPVGLVGPIGNGDTEVDTRSRIANPNPNPNFGYKTIILSTVQLPTMPAEPRPCRLVFGIRGSGLSSFRRCCQHCDLCCLLTFSQDALMPCIQASSASTSDTQTCTASLSPSSPTIILPYPLLLFS</sequence>
<reference evidence="1 2" key="1">
    <citation type="submission" date="2018-10" db="EMBL/GenBank/DDBJ databases">
        <title>Genome assembly for a Yunnan-Guizhou Plateau 3E fish, Anabarilius grahami (Regan), and its evolutionary and genetic applications.</title>
        <authorList>
            <person name="Jiang W."/>
        </authorList>
    </citation>
    <scope>NUCLEOTIDE SEQUENCE [LARGE SCALE GENOMIC DNA]</scope>
    <source>
        <strain evidence="1">AG-KIZ</strain>
        <tissue evidence="1">Muscle</tissue>
    </source>
</reference>
<name>A0A3N0YFC1_ANAGA</name>
<accession>A0A3N0YFC1</accession>
<evidence type="ECO:0008006" key="3">
    <source>
        <dbReference type="Google" id="ProtNLM"/>
    </source>
</evidence>
<keyword evidence="2" id="KW-1185">Reference proteome</keyword>
<comment type="caution">
    <text evidence="1">The sequence shown here is derived from an EMBL/GenBank/DDBJ whole genome shotgun (WGS) entry which is preliminary data.</text>
</comment>
<evidence type="ECO:0000313" key="1">
    <source>
        <dbReference type="EMBL" id="ROL44794.1"/>
    </source>
</evidence>